<proteinExistence type="predicted"/>
<dbReference type="RefSeq" id="WP_036782200.1">
    <property type="nucleotide sequence ID" value="NZ_CAWLTM010000040.1"/>
</dbReference>
<organism evidence="1 2">
    <name type="scientific">Photorhabdus aegyptia</name>
    <dbReference type="NCBI Taxonomy" id="2805098"/>
    <lineage>
        <taxon>Bacteria</taxon>
        <taxon>Pseudomonadati</taxon>
        <taxon>Pseudomonadota</taxon>
        <taxon>Gammaproteobacteria</taxon>
        <taxon>Enterobacterales</taxon>
        <taxon>Morganellaceae</taxon>
        <taxon>Photorhabdus</taxon>
    </lineage>
</organism>
<evidence type="ECO:0008006" key="3">
    <source>
        <dbReference type="Google" id="ProtNLM"/>
    </source>
</evidence>
<comment type="caution">
    <text evidence="1">The sequence shown here is derived from an EMBL/GenBank/DDBJ whole genome shotgun (WGS) entry which is preliminary data.</text>
</comment>
<protein>
    <recommendedName>
        <fullName evidence="3">DUF1062 domain-containing protein</fullName>
    </recommendedName>
</protein>
<dbReference type="Pfam" id="PF06353">
    <property type="entry name" value="DUF1062"/>
    <property type="match status" value="1"/>
</dbReference>
<name>A0A022PD48_9GAMM</name>
<dbReference type="Proteomes" id="UP000023464">
    <property type="component" value="Unassembled WGS sequence"/>
</dbReference>
<reference evidence="1 2" key="1">
    <citation type="submission" date="2014-03" db="EMBL/GenBank/DDBJ databases">
        <title>Draft Genome of Photorhabdus luminescens BA1, an Egyptian Isolate.</title>
        <authorList>
            <person name="Ghazal S."/>
            <person name="Hurst S.G.IV."/>
            <person name="Morris K."/>
            <person name="Thomas K."/>
            <person name="Tisa L.S."/>
        </authorList>
    </citation>
    <scope>NUCLEOTIDE SEQUENCE [LARGE SCALE GENOMIC DNA]</scope>
    <source>
        <strain evidence="1 2">BA1</strain>
    </source>
</reference>
<dbReference type="PIRSF" id="PIRSF021719">
    <property type="entry name" value="DUF1062"/>
    <property type="match status" value="1"/>
</dbReference>
<dbReference type="InterPro" id="IPR009412">
    <property type="entry name" value="DUF1062"/>
</dbReference>
<sequence>MTNRSVIWLVRPVGYQAILKRCPGCEVKKEFYPAGTFRVNAQKKVLDVWSIYKCEKCDYTWNIDIFSRIHVNKLESNLYERFLHNDQDEIRRYAFDYRVLAKNRAELGAAPDFIIEGKELQDIAQIPAAEITIQLEYPIPIRLISILTKKLALSRSRVAKLVDQGTIQGVTETELNKKLKRDITLSINVNDLLQEYDNHCV</sequence>
<accession>A0A022PD48</accession>
<keyword evidence="2" id="KW-1185">Reference proteome</keyword>
<dbReference type="EMBL" id="JFGV01000075">
    <property type="protein sequence ID" value="EYU13641.1"/>
    <property type="molecule type" value="Genomic_DNA"/>
</dbReference>
<evidence type="ECO:0000313" key="1">
    <source>
        <dbReference type="EMBL" id="EYU13641.1"/>
    </source>
</evidence>
<dbReference type="PATRIC" id="fig|1393736.3.peg.3934"/>
<evidence type="ECO:0000313" key="2">
    <source>
        <dbReference type="Proteomes" id="UP000023464"/>
    </source>
</evidence>
<dbReference type="AlphaFoldDB" id="A0A022PD48"/>
<gene>
    <name evidence="1" type="ORF">BA1DRAFT_03854</name>
</gene>